<proteinExistence type="inferred from homology"/>
<dbReference type="Proteomes" id="UP000594638">
    <property type="component" value="Unassembled WGS sequence"/>
</dbReference>
<keyword evidence="2" id="KW-0812">Transmembrane</keyword>
<evidence type="ECO:0000256" key="1">
    <source>
        <dbReference type="ARBA" id="ARBA00010199"/>
    </source>
</evidence>
<gene>
    <name evidence="3" type="ORF">OLEA9_A064887</name>
</gene>
<accession>A0A8S0V706</accession>
<keyword evidence="4" id="KW-1185">Reference proteome</keyword>
<dbReference type="GO" id="GO:0016020">
    <property type="term" value="C:membrane"/>
    <property type="evidence" value="ECO:0007669"/>
    <property type="project" value="InterPro"/>
</dbReference>
<feature type="non-terminal residue" evidence="3">
    <location>
        <position position="1"/>
    </location>
</feature>
<feature type="non-terminal residue" evidence="3">
    <location>
        <position position="73"/>
    </location>
</feature>
<evidence type="ECO:0000313" key="4">
    <source>
        <dbReference type="Proteomes" id="UP000594638"/>
    </source>
</evidence>
<dbReference type="InterPro" id="IPR002528">
    <property type="entry name" value="MATE_fam"/>
</dbReference>
<dbReference type="PANTHER" id="PTHR11206">
    <property type="entry name" value="MULTIDRUG RESISTANCE PROTEIN"/>
    <property type="match status" value="1"/>
</dbReference>
<name>A0A8S0V706_OLEEU</name>
<dbReference type="Pfam" id="PF01554">
    <property type="entry name" value="MatE"/>
    <property type="match status" value="1"/>
</dbReference>
<reference evidence="3 4" key="1">
    <citation type="submission" date="2019-12" db="EMBL/GenBank/DDBJ databases">
        <authorList>
            <person name="Alioto T."/>
            <person name="Alioto T."/>
            <person name="Gomez Garrido J."/>
        </authorList>
    </citation>
    <scope>NUCLEOTIDE SEQUENCE [LARGE SCALE GENOMIC DNA]</scope>
</reference>
<comment type="caution">
    <text evidence="3">The sequence shown here is derived from an EMBL/GenBank/DDBJ whole genome shotgun (WGS) entry which is preliminary data.</text>
</comment>
<dbReference type="GO" id="GO:0042910">
    <property type="term" value="F:xenobiotic transmembrane transporter activity"/>
    <property type="evidence" value="ECO:0007669"/>
    <property type="project" value="InterPro"/>
</dbReference>
<evidence type="ECO:0000313" key="3">
    <source>
        <dbReference type="EMBL" id="CAA3025805.1"/>
    </source>
</evidence>
<feature type="transmembrane region" description="Helical" evidence="2">
    <location>
        <begin position="33"/>
        <end position="57"/>
    </location>
</feature>
<evidence type="ECO:0000256" key="2">
    <source>
        <dbReference type="SAM" id="Phobius"/>
    </source>
</evidence>
<keyword evidence="2" id="KW-1133">Transmembrane helix</keyword>
<dbReference type="EMBL" id="CACTIH010009144">
    <property type="protein sequence ID" value="CAA3025805.1"/>
    <property type="molecule type" value="Genomic_DNA"/>
</dbReference>
<protein>
    <submittedName>
        <fullName evidence="3">DETOXIFICATION 51-like</fullName>
    </submittedName>
</protein>
<organism evidence="3 4">
    <name type="scientific">Olea europaea subsp. europaea</name>
    <dbReference type="NCBI Taxonomy" id="158383"/>
    <lineage>
        <taxon>Eukaryota</taxon>
        <taxon>Viridiplantae</taxon>
        <taxon>Streptophyta</taxon>
        <taxon>Embryophyta</taxon>
        <taxon>Tracheophyta</taxon>
        <taxon>Spermatophyta</taxon>
        <taxon>Magnoliopsida</taxon>
        <taxon>eudicotyledons</taxon>
        <taxon>Gunneridae</taxon>
        <taxon>Pentapetalae</taxon>
        <taxon>asterids</taxon>
        <taxon>lamiids</taxon>
        <taxon>Lamiales</taxon>
        <taxon>Oleaceae</taxon>
        <taxon>Oleeae</taxon>
        <taxon>Olea</taxon>
    </lineage>
</organism>
<dbReference type="AlphaFoldDB" id="A0A8S0V706"/>
<keyword evidence="2" id="KW-0472">Membrane</keyword>
<dbReference type="OrthoDB" id="1741175at2759"/>
<comment type="similarity">
    <text evidence="1">Belongs to the multi antimicrobial extrusion (MATE) (TC 2.A.66.1) family.</text>
</comment>
<dbReference type="GO" id="GO:0015297">
    <property type="term" value="F:antiporter activity"/>
    <property type="evidence" value="ECO:0007669"/>
    <property type="project" value="InterPro"/>
</dbReference>
<sequence>LARPSCVSICLEWWCYEIMIVLRRLLVDPKATVASMGILIQTTSLLYVFSSSFGFAVRLKLEMNSKQIGRRKL</sequence>